<dbReference type="AlphaFoldDB" id="A0A645JYV4"/>
<dbReference type="EMBL" id="VSSQ01145784">
    <property type="protein sequence ID" value="MPN64634.1"/>
    <property type="molecule type" value="Genomic_DNA"/>
</dbReference>
<proteinExistence type="predicted"/>
<protein>
    <submittedName>
        <fullName evidence="1">Uncharacterized protein</fullName>
    </submittedName>
</protein>
<evidence type="ECO:0000313" key="1">
    <source>
        <dbReference type="EMBL" id="MPN64634.1"/>
    </source>
</evidence>
<comment type="caution">
    <text evidence="1">The sequence shown here is derived from an EMBL/GenBank/DDBJ whole genome shotgun (WGS) entry which is preliminary data.</text>
</comment>
<sequence length="80" mass="8570">MDDLVDVVLGDEQSLQQMGPLLGLPQVEFRPADDDLLLKAQIFVQNVAQGQDLGLALVIHQGQHVDGEAVLQLGLGKQAV</sequence>
<accession>A0A645JYV4</accession>
<name>A0A645JYV4_9ZZZZ</name>
<reference evidence="1" key="1">
    <citation type="submission" date="2019-08" db="EMBL/GenBank/DDBJ databases">
        <authorList>
            <person name="Kucharzyk K."/>
            <person name="Murdoch R.W."/>
            <person name="Higgins S."/>
            <person name="Loffler F."/>
        </authorList>
    </citation>
    <scope>NUCLEOTIDE SEQUENCE</scope>
</reference>
<gene>
    <name evidence="1" type="ORF">SDC9_212410</name>
</gene>
<organism evidence="1">
    <name type="scientific">bioreactor metagenome</name>
    <dbReference type="NCBI Taxonomy" id="1076179"/>
    <lineage>
        <taxon>unclassified sequences</taxon>
        <taxon>metagenomes</taxon>
        <taxon>ecological metagenomes</taxon>
    </lineage>
</organism>